<evidence type="ECO:0000259" key="1">
    <source>
        <dbReference type="PROSITE" id="PS50878"/>
    </source>
</evidence>
<dbReference type="Proteomes" id="UP000078348">
    <property type="component" value="Unassembled WGS sequence"/>
</dbReference>
<dbReference type="Pfam" id="PF00078">
    <property type="entry name" value="RVT_1"/>
    <property type="match status" value="1"/>
</dbReference>
<dbReference type="AlphaFoldDB" id="A0A196SFI0"/>
<accession>A0A196SFI0</accession>
<organism evidence="2 3">
    <name type="scientific">Blastocystis sp. subtype 1 (strain ATCC 50177 / NandII)</name>
    <dbReference type="NCBI Taxonomy" id="478820"/>
    <lineage>
        <taxon>Eukaryota</taxon>
        <taxon>Sar</taxon>
        <taxon>Stramenopiles</taxon>
        <taxon>Bigyra</taxon>
        <taxon>Opalozoa</taxon>
        <taxon>Opalinata</taxon>
        <taxon>Blastocystidae</taxon>
        <taxon>Blastocystis</taxon>
    </lineage>
</organism>
<dbReference type="InterPro" id="IPR036691">
    <property type="entry name" value="Endo/exonu/phosph_ase_sf"/>
</dbReference>
<dbReference type="PANTHER" id="PTHR47027">
    <property type="entry name" value="REVERSE TRANSCRIPTASE DOMAIN-CONTAINING PROTEIN"/>
    <property type="match status" value="1"/>
</dbReference>
<feature type="domain" description="Reverse transcriptase" evidence="1">
    <location>
        <begin position="456"/>
        <end position="722"/>
    </location>
</feature>
<dbReference type="Gene3D" id="3.30.70.270">
    <property type="match status" value="1"/>
</dbReference>
<evidence type="ECO:0000313" key="3">
    <source>
        <dbReference type="Proteomes" id="UP000078348"/>
    </source>
</evidence>
<sequence length="1075" mass="122620">MDFAEGIAHVKVLACVCRLQTVSRNWYNINPNRMILTILTSQLLAISVVKRVKYLCERHPEDDLVVMGDFNMTVDEMGKWLRRCVLPLTPAKLPEGWCTYHQGGRRTVVDYVLVYQGSGLKWGSVGLMDMGSDHNGIVTELIGWSEERRGESPRVSRKAVEAMFGDYLRDEEFHAFVEEGKKDGEQFVEVVREKLLDPLFRMRKKRKKRLPHALEKELKKARSLRRRVIDGELDGKRAKEAAVAMKVARASLQRYREVEKLKVLKRGIGVMLGSESKNLWKWIATKLGKRRRLCLSCMVDPRSGRVEMDLRMLCALWYEWFDGLVKVERCSDLGVAQSLAEELRKHAERRSGATRKDGARIVEVSMDGVVSDGTAVCDGQCECDCVNGVPSVMETARMPESRSAVLWGEIKRVVNGMKRGRACGVDGIPIEVYKTLVEKDPVGETDAAIALRRSVVGLLEGRIPEAVNTSILVPVYKGGSRMLFSSYRDVHVLTCLLQIACALVASQLRRRLLCEGCVHEGFGGFGKRSNPVSQAMTAWEVLSMWLKEKDKCYMCVVNYKDAYHHVKLDLLMELLKKVGVEEGVVRFVRSLYESARYRVRVCGELSESHVWKGGLRQGCPLSPVLFDLYMMAMLSSLRNGDKRVCLLYGDTVCVCTKTRKKMKKALQHLDEKGAVFGMVVNGRKSCVMRVAKKEKKREDRPLYLNNEVLPWVDRLMYMGLLFTSTLDCKEMMLERRERVKRQRKAMHPFLVDPHIPSSMRMRVLEKVLLPVALYGCEIWGHSKQTVGMVTTKVIKGLRLVVMGRKGDSLSNSVLCGELGIRDVWSLVVGRRMQVGWKQWGYPLEERIHGIESGEKTGTFLKLVAKWGYALMKKYGCLDGLELNKRRLSDAFWDFMNKETISKAVEGEWNAYLESGPEVSGYTAYKKVKGPMRQVYQDVWDDKPELWRGCQTLLKIRVNGFYSGEKLLQVKHWSDCGCPCCGDKSEMETTVHYLLECPCWWEEREVMRVEIEELMDMHDVVIQSMERVVLMIAGIESDYSAYEEALVFPSRRFPNHKGSAIESLLQEELIEPCADI</sequence>
<comment type="caution">
    <text evidence="2">The sequence shown here is derived from an EMBL/GenBank/DDBJ whole genome shotgun (WGS) entry which is preliminary data.</text>
</comment>
<dbReference type="PROSITE" id="PS50878">
    <property type="entry name" value="RT_POL"/>
    <property type="match status" value="1"/>
</dbReference>
<keyword evidence="3" id="KW-1185">Reference proteome</keyword>
<gene>
    <name evidence="2" type="ORF">AV274_3571</name>
</gene>
<evidence type="ECO:0000313" key="2">
    <source>
        <dbReference type="EMBL" id="OAO14729.1"/>
    </source>
</evidence>
<dbReference type="PANTHER" id="PTHR47027:SF20">
    <property type="entry name" value="REVERSE TRANSCRIPTASE-LIKE PROTEIN WITH RNA-DIRECTED DNA POLYMERASE DOMAIN"/>
    <property type="match status" value="1"/>
</dbReference>
<dbReference type="SUPFAM" id="SSF56672">
    <property type="entry name" value="DNA/RNA polymerases"/>
    <property type="match status" value="1"/>
</dbReference>
<dbReference type="EMBL" id="LXWW01000215">
    <property type="protein sequence ID" value="OAO14729.1"/>
    <property type="molecule type" value="Genomic_DNA"/>
</dbReference>
<dbReference type="SUPFAM" id="SSF56219">
    <property type="entry name" value="DNase I-like"/>
    <property type="match status" value="1"/>
</dbReference>
<dbReference type="Gene3D" id="3.60.10.10">
    <property type="entry name" value="Endonuclease/exonuclease/phosphatase"/>
    <property type="match status" value="1"/>
</dbReference>
<dbReference type="OrthoDB" id="76450at2759"/>
<reference evidence="2 3" key="1">
    <citation type="submission" date="2016-05" db="EMBL/GenBank/DDBJ databases">
        <title>Nuclear genome of Blastocystis sp. subtype 1 NandII.</title>
        <authorList>
            <person name="Gentekaki E."/>
            <person name="Curtis B."/>
            <person name="Stairs C."/>
            <person name="Eme L."/>
            <person name="Herman E."/>
            <person name="Klimes V."/>
            <person name="Arias M.C."/>
            <person name="Elias M."/>
            <person name="Hilliou F."/>
            <person name="Klute M."/>
            <person name="Malik S.-B."/>
            <person name="Pightling A."/>
            <person name="Rachubinski R."/>
            <person name="Salas D."/>
            <person name="Schlacht A."/>
            <person name="Suga H."/>
            <person name="Archibald J."/>
            <person name="Ball S.G."/>
            <person name="Clark G."/>
            <person name="Dacks J."/>
            <person name="Van Der Giezen M."/>
            <person name="Tsaousis A."/>
            <person name="Roger A."/>
        </authorList>
    </citation>
    <scope>NUCLEOTIDE SEQUENCE [LARGE SCALE GENOMIC DNA]</scope>
    <source>
        <strain evidence="3">ATCC 50177 / NandII</strain>
    </source>
</reference>
<protein>
    <submittedName>
        <fullName evidence="2">Retroelement</fullName>
    </submittedName>
</protein>
<dbReference type="InterPro" id="IPR000477">
    <property type="entry name" value="RT_dom"/>
</dbReference>
<proteinExistence type="predicted"/>
<dbReference type="InterPro" id="IPR043128">
    <property type="entry name" value="Rev_trsase/Diguanyl_cyclase"/>
</dbReference>
<dbReference type="InterPro" id="IPR043502">
    <property type="entry name" value="DNA/RNA_pol_sf"/>
</dbReference>
<name>A0A196SFI0_BLAHN</name>